<dbReference type="Proteomes" id="UP000323000">
    <property type="component" value="Chromosome 7"/>
</dbReference>
<name>A0A5C7HN21_9ROSI</name>
<organism evidence="4 5">
    <name type="scientific">Acer yangbiense</name>
    <dbReference type="NCBI Taxonomy" id="1000413"/>
    <lineage>
        <taxon>Eukaryota</taxon>
        <taxon>Viridiplantae</taxon>
        <taxon>Streptophyta</taxon>
        <taxon>Embryophyta</taxon>
        <taxon>Tracheophyta</taxon>
        <taxon>Spermatophyta</taxon>
        <taxon>Magnoliopsida</taxon>
        <taxon>eudicotyledons</taxon>
        <taxon>Gunneridae</taxon>
        <taxon>Pentapetalae</taxon>
        <taxon>rosids</taxon>
        <taxon>malvids</taxon>
        <taxon>Sapindales</taxon>
        <taxon>Sapindaceae</taxon>
        <taxon>Hippocastanoideae</taxon>
        <taxon>Acereae</taxon>
        <taxon>Acer</taxon>
    </lineage>
</organism>
<evidence type="ECO:0000256" key="3">
    <source>
        <dbReference type="ARBA" id="ARBA00022604"/>
    </source>
</evidence>
<accession>A0A5C7HN21</accession>
<keyword evidence="3" id="KW-0341">Growth regulation</keyword>
<reference evidence="5" key="1">
    <citation type="journal article" date="2019" name="Gigascience">
        <title>De novo genome assembly of the endangered Acer yangbiense, a plant species with extremely small populations endemic to Yunnan Province, China.</title>
        <authorList>
            <person name="Yang J."/>
            <person name="Wariss H.M."/>
            <person name="Tao L."/>
            <person name="Zhang R."/>
            <person name="Yun Q."/>
            <person name="Hollingsworth P."/>
            <person name="Dao Z."/>
            <person name="Luo G."/>
            <person name="Guo H."/>
            <person name="Ma Y."/>
            <person name="Sun W."/>
        </authorList>
    </citation>
    <scope>NUCLEOTIDE SEQUENCE [LARGE SCALE GENOMIC DNA]</scope>
    <source>
        <strain evidence="5">cv. Malutang</strain>
    </source>
</reference>
<dbReference type="EMBL" id="VAHF01000007">
    <property type="protein sequence ID" value="TXG58467.1"/>
    <property type="molecule type" value="Genomic_DNA"/>
</dbReference>
<dbReference type="AlphaFoldDB" id="A0A5C7HN21"/>
<dbReference type="InterPro" id="IPR003676">
    <property type="entry name" value="SAUR_fam"/>
</dbReference>
<sequence length="253" mass="28659">MVIKIRVFVEKLQKGFSFLAPRVVANVHEETMVPDDVKEGHFVVVAVKGEETQRFVVELGYLTNPKFLSLLEQAEEEYGFKQNGALTLPCWPHELQKILQGRCEIIGAGAGLQYFESWIFGIHESFIRLQRKLLSASREPFLDAIDDGREIDFEGRIVPNDVKRGHFAVVAVKGGQPKRFIVEMDNLSNPAFLDLLEQAKEEYGLHQKGVLTVPCRPEELQDVITSPKAVLFLELRWMISIAFLLVSSAFICD</sequence>
<evidence type="ECO:0000313" key="4">
    <source>
        <dbReference type="EMBL" id="TXG58467.1"/>
    </source>
</evidence>
<evidence type="ECO:0000256" key="2">
    <source>
        <dbReference type="ARBA" id="ARBA00022473"/>
    </source>
</evidence>
<comment type="similarity">
    <text evidence="1">Belongs to the ARG7 family.</text>
</comment>
<evidence type="ECO:0000313" key="5">
    <source>
        <dbReference type="Proteomes" id="UP000323000"/>
    </source>
</evidence>
<dbReference type="OrthoDB" id="1930622at2759"/>
<proteinExistence type="inferred from homology"/>
<dbReference type="PANTHER" id="PTHR31374:SF16">
    <property type="entry name" value="AUXIN-RESPONSIVE FAMILY PROTEIN"/>
    <property type="match status" value="1"/>
</dbReference>
<protein>
    <recommendedName>
        <fullName evidence="6">Auxin-responsive protein</fullName>
    </recommendedName>
</protein>
<keyword evidence="5" id="KW-1185">Reference proteome</keyword>
<evidence type="ECO:0008006" key="6">
    <source>
        <dbReference type="Google" id="ProtNLM"/>
    </source>
</evidence>
<gene>
    <name evidence="4" type="ORF">EZV62_016296</name>
</gene>
<dbReference type="GO" id="GO:0009733">
    <property type="term" value="P:response to auxin"/>
    <property type="evidence" value="ECO:0007669"/>
    <property type="project" value="InterPro"/>
</dbReference>
<comment type="caution">
    <text evidence="4">The sequence shown here is derived from an EMBL/GenBank/DDBJ whole genome shotgun (WGS) entry which is preliminary data.</text>
</comment>
<dbReference type="Pfam" id="PF02519">
    <property type="entry name" value="Auxin_inducible"/>
    <property type="match status" value="2"/>
</dbReference>
<keyword evidence="2" id="KW-0217">Developmental protein</keyword>
<evidence type="ECO:0000256" key="1">
    <source>
        <dbReference type="ARBA" id="ARBA00006974"/>
    </source>
</evidence>
<dbReference type="PANTHER" id="PTHR31374">
    <property type="entry name" value="AUXIN-INDUCED PROTEIN-LIKE-RELATED"/>
    <property type="match status" value="1"/>
</dbReference>